<organism evidence="1 2">
    <name type="scientific">Flavihumibacter stibioxidans</name>
    <dbReference type="NCBI Taxonomy" id="1834163"/>
    <lineage>
        <taxon>Bacteria</taxon>
        <taxon>Pseudomonadati</taxon>
        <taxon>Bacteroidota</taxon>
        <taxon>Chitinophagia</taxon>
        <taxon>Chitinophagales</taxon>
        <taxon>Chitinophagaceae</taxon>
        <taxon>Flavihumibacter</taxon>
    </lineage>
</organism>
<evidence type="ECO:0000313" key="1">
    <source>
        <dbReference type="EMBL" id="MBC6492395.1"/>
    </source>
</evidence>
<dbReference type="Proteomes" id="UP000765802">
    <property type="component" value="Unassembled WGS sequence"/>
</dbReference>
<gene>
    <name evidence="1" type="ORF">BC349_15145</name>
</gene>
<accession>A0ABR7MBH9</accession>
<proteinExistence type="predicted"/>
<comment type="caution">
    <text evidence="1">The sequence shown here is derived from an EMBL/GenBank/DDBJ whole genome shotgun (WGS) entry which is preliminary data.</text>
</comment>
<sequence>MNCYIFLLVAFSSTFHVNEKACDKLIQGKYMATIDKQFKDTYGSFQLTINDTTATRKIGFLTDVYKIQKIKECNFWFTKTYTVDTSNMTELNKQISSLGQPYYDIQFINTDTLKFVYRQNPHIMINSGILVKVK</sequence>
<evidence type="ECO:0000313" key="2">
    <source>
        <dbReference type="Proteomes" id="UP000765802"/>
    </source>
</evidence>
<reference evidence="1 2" key="1">
    <citation type="submission" date="2016-07" db="EMBL/GenBank/DDBJ databases">
        <title>Genome analysis of Flavihumibacter stibioxidans YS-17.</title>
        <authorList>
            <person name="Shi K."/>
            <person name="Han Y."/>
            <person name="Wang G."/>
        </authorList>
    </citation>
    <scope>NUCLEOTIDE SEQUENCE [LARGE SCALE GENOMIC DNA]</scope>
    <source>
        <strain evidence="1 2">YS-17</strain>
    </source>
</reference>
<dbReference type="EMBL" id="MBUA01000028">
    <property type="protein sequence ID" value="MBC6492395.1"/>
    <property type="molecule type" value="Genomic_DNA"/>
</dbReference>
<keyword evidence="2" id="KW-1185">Reference proteome</keyword>
<protein>
    <submittedName>
        <fullName evidence="1">Uncharacterized protein</fullName>
    </submittedName>
</protein>
<name>A0ABR7MBH9_9BACT</name>